<gene>
    <name evidence="1" type="ORF">WJX72_004416</name>
</gene>
<keyword evidence="2" id="KW-1185">Reference proteome</keyword>
<dbReference type="AlphaFoldDB" id="A0AAW1Q564"/>
<reference evidence="1 2" key="1">
    <citation type="journal article" date="2024" name="Nat. Commun.">
        <title>Phylogenomics reveals the evolutionary origins of lichenization in chlorophyte algae.</title>
        <authorList>
            <person name="Puginier C."/>
            <person name="Libourel C."/>
            <person name="Otte J."/>
            <person name="Skaloud P."/>
            <person name="Haon M."/>
            <person name="Grisel S."/>
            <person name="Petersen M."/>
            <person name="Berrin J.G."/>
            <person name="Delaux P.M."/>
            <person name="Dal Grande F."/>
            <person name="Keller J."/>
        </authorList>
    </citation>
    <scope>NUCLEOTIDE SEQUENCE [LARGE SCALE GENOMIC DNA]</scope>
    <source>
        <strain evidence="1 2">SAG 2043</strain>
    </source>
</reference>
<dbReference type="SUPFAM" id="SSF48371">
    <property type="entry name" value="ARM repeat"/>
    <property type="match status" value="1"/>
</dbReference>
<accession>A0AAW1Q564</accession>
<dbReference type="InterPro" id="IPR042856">
    <property type="entry name" value="RSP14"/>
</dbReference>
<evidence type="ECO:0000313" key="1">
    <source>
        <dbReference type="EMBL" id="KAK9815479.1"/>
    </source>
</evidence>
<proteinExistence type="predicted"/>
<dbReference type="InterPro" id="IPR011989">
    <property type="entry name" value="ARM-like"/>
</dbReference>
<protein>
    <submittedName>
        <fullName evidence="1">Uncharacterized protein</fullName>
    </submittedName>
</protein>
<dbReference type="EMBL" id="JALJOR010000006">
    <property type="protein sequence ID" value="KAK9815479.1"/>
    <property type="molecule type" value="Genomic_DNA"/>
</dbReference>
<dbReference type="Gene3D" id="1.25.10.10">
    <property type="entry name" value="Leucine-rich Repeat Variant"/>
    <property type="match status" value="1"/>
</dbReference>
<dbReference type="Proteomes" id="UP001489004">
    <property type="component" value="Unassembled WGS sequence"/>
</dbReference>
<evidence type="ECO:0000313" key="2">
    <source>
        <dbReference type="Proteomes" id="UP001489004"/>
    </source>
</evidence>
<name>A0AAW1Q564_9CHLO</name>
<dbReference type="PANTHER" id="PTHR15599:SF4">
    <property type="entry name" value="ARM REPEAT SUPERFAMILY PROTEIN"/>
    <property type="match status" value="1"/>
</dbReference>
<dbReference type="PANTHER" id="PTHR15599">
    <property type="entry name" value="RTDR1"/>
    <property type="match status" value="1"/>
</dbReference>
<dbReference type="InterPro" id="IPR016024">
    <property type="entry name" value="ARM-type_fold"/>
</dbReference>
<organism evidence="1 2">
    <name type="scientific">[Myrmecia] bisecta</name>
    <dbReference type="NCBI Taxonomy" id="41462"/>
    <lineage>
        <taxon>Eukaryota</taxon>
        <taxon>Viridiplantae</taxon>
        <taxon>Chlorophyta</taxon>
        <taxon>core chlorophytes</taxon>
        <taxon>Trebouxiophyceae</taxon>
        <taxon>Trebouxiales</taxon>
        <taxon>Trebouxiaceae</taxon>
        <taxon>Myrmecia</taxon>
    </lineage>
</organism>
<sequence>MPSILVSNSHASRHKCPESLKFRHPNPDTQFPKGVIPTEIAVAYGRRAVPKLVAVLRVPDLPAQQLAECLTLLNSLLTSQEGKVDAVNERAAVPLVRYLQSPDASVRQLSCQALASLALVLSGRASIMEAGGVEALSAALSTTASAAAACLEVMSANYDGAVALLQSEAGVIAALVQLIKDRDKAKDGLEAAHHAIACLTHLTALPASVDGALQAAVPRATVQLAQKAMHPSALAAYPATEDIRLRCARCLQHLCQSADGKVAVLEAAGLDALALLCSERFGSEDIIRCASAALASVTVQPAAKVPAVRLAGAQLDAKGSLFAARHTP</sequence>
<comment type="caution">
    <text evidence="1">The sequence shown here is derived from an EMBL/GenBank/DDBJ whole genome shotgun (WGS) entry which is preliminary data.</text>
</comment>